<sequence precursor="true">MLELRQDLNASDQVRHSIEEVLAVGRTAWQHYLFFRSKVHGVCVALDGDLQSCEADEGLYHEALVHPAMLAHPAPKRVLIMGGGEGATLREVLRHPTVTEVVMVDLDEEFVGLCKRLIPDWAEGAWDDPRLELRHEDIVAYLDHTPGGFDVVVGDLIDASEASSPAAELYGPEFYRKLAAALAPGAVLATQAGPLTPAQVAGHRRVRGALGSVFGRVVSYGMNVPSFYSLWGFVLAGAADLIPGGYAEHRALFELRAHERGLELAHTGPEALAAAFALPARLQALLQGAA</sequence>
<feature type="binding site" evidence="4">
    <location>
        <position position="61"/>
    </location>
    <ligand>
        <name>spermidine</name>
        <dbReference type="ChEBI" id="CHEBI:57834"/>
    </ligand>
</feature>
<dbReference type="InterPro" id="IPR037163">
    <property type="entry name" value="Spermidine_synt_N_sf"/>
</dbReference>
<dbReference type="HAMAP" id="MF_00198">
    <property type="entry name" value="Spermidine_synth"/>
    <property type="match status" value="1"/>
</dbReference>
<dbReference type="PROSITE" id="PS51006">
    <property type="entry name" value="PABS_2"/>
    <property type="match status" value="1"/>
</dbReference>
<dbReference type="GO" id="GO:0010487">
    <property type="term" value="F:thermospermine synthase activity"/>
    <property type="evidence" value="ECO:0007669"/>
    <property type="project" value="UniProtKB-ARBA"/>
</dbReference>
<evidence type="ECO:0000313" key="7">
    <source>
        <dbReference type="EMBL" id="ADR35656.1"/>
    </source>
</evidence>
<protein>
    <recommendedName>
        <fullName evidence="4">Polyamine aminopropyltransferase</fullName>
    </recommendedName>
    <alternativeName>
        <fullName evidence="4">Putrescine aminopropyltransferase</fullName>
        <shortName evidence="4">PAPT</shortName>
    </alternativeName>
    <alternativeName>
        <fullName evidence="4">Spermidine synthase</fullName>
        <shortName evidence="4">SPDS</shortName>
        <shortName evidence="4">SPDSY</shortName>
        <ecNumber evidence="4">2.5.1.16</ecNumber>
    </alternativeName>
</protein>
<evidence type="ECO:0000256" key="3">
    <source>
        <dbReference type="ARBA" id="ARBA00023115"/>
    </source>
</evidence>
<evidence type="ECO:0000259" key="6">
    <source>
        <dbReference type="PROSITE" id="PS51006"/>
    </source>
</evidence>
<evidence type="ECO:0000256" key="4">
    <source>
        <dbReference type="HAMAP-Rule" id="MF_00198"/>
    </source>
</evidence>
<proteinExistence type="inferred from homology"/>
<dbReference type="STRING" id="670487.Ocepr_0193"/>
<dbReference type="Proteomes" id="UP000008722">
    <property type="component" value="Chromosome"/>
</dbReference>
<accession>E4U6H0</accession>
<dbReference type="PANTHER" id="PTHR43317">
    <property type="entry name" value="THERMOSPERMINE SYNTHASE ACAULIS5"/>
    <property type="match status" value="1"/>
</dbReference>
<dbReference type="KEGG" id="opr:Ocepr_0193"/>
<feature type="binding site" evidence="4">
    <location>
        <position position="30"/>
    </location>
    <ligand>
        <name>S-methyl-5'-thioadenosine</name>
        <dbReference type="ChEBI" id="CHEBI:17509"/>
    </ligand>
</feature>
<comment type="function">
    <text evidence="4">Catalyzes the irreversible transfer of a propylamine group from the amino donor S-adenosylmethioninamine (decarboxy-AdoMet) to putrescine (1,4-diaminobutane) to yield spermidine.</text>
</comment>
<dbReference type="PANTHER" id="PTHR43317:SF1">
    <property type="entry name" value="THERMOSPERMINE SYNTHASE ACAULIS5"/>
    <property type="match status" value="1"/>
</dbReference>
<evidence type="ECO:0000313" key="8">
    <source>
        <dbReference type="Proteomes" id="UP000008722"/>
    </source>
</evidence>
<feature type="active site" description="Proton acceptor" evidence="4 5">
    <location>
        <position position="155"/>
    </location>
</feature>
<feature type="binding site" evidence="4">
    <location>
        <position position="165"/>
    </location>
    <ligand>
        <name>S-methyl-5'-thioadenosine</name>
        <dbReference type="ChEBI" id="CHEBI:17509"/>
    </ligand>
</feature>
<comment type="subunit">
    <text evidence="4">Homodimer or homotetramer.</text>
</comment>
<feature type="domain" description="PABS" evidence="6">
    <location>
        <begin position="1"/>
        <end position="238"/>
    </location>
</feature>
<keyword evidence="2 4" id="KW-0808">Transferase</keyword>
<gene>
    <name evidence="4" type="primary">speE</name>
    <name evidence="7" type="ordered locus">Ocepr_0193</name>
</gene>
<dbReference type="GO" id="GO:0008295">
    <property type="term" value="P:spermidine biosynthetic process"/>
    <property type="evidence" value="ECO:0007669"/>
    <property type="project" value="UniProtKB-UniRule"/>
</dbReference>
<feature type="binding site" evidence="4">
    <location>
        <position position="105"/>
    </location>
    <ligand>
        <name>S-methyl-5'-thioadenosine</name>
        <dbReference type="ChEBI" id="CHEBI:17509"/>
    </ligand>
</feature>
<feature type="binding site" evidence="4">
    <location>
        <position position="85"/>
    </location>
    <ligand>
        <name>spermidine</name>
        <dbReference type="ChEBI" id="CHEBI:57834"/>
    </ligand>
</feature>
<comment type="catalytic activity">
    <reaction evidence="4">
        <text>S-adenosyl 3-(methylsulfanyl)propylamine + putrescine = S-methyl-5'-thioadenosine + spermidine + H(+)</text>
        <dbReference type="Rhea" id="RHEA:12721"/>
        <dbReference type="ChEBI" id="CHEBI:15378"/>
        <dbReference type="ChEBI" id="CHEBI:17509"/>
        <dbReference type="ChEBI" id="CHEBI:57443"/>
        <dbReference type="ChEBI" id="CHEBI:57834"/>
        <dbReference type="ChEBI" id="CHEBI:326268"/>
        <dbReference type="EC" id="2.5.1.16"/>
    </reaction>
</comment>
<organism evidence="7 8">
    <name type="scientific">Oceanithermus profundus (strain DSM 14977 / NBRC 100410 / VKM B-2274 / 506)</name>
    <dbReference type="NCBI Taxonomy" id="670487"/>
    <lineage>
        <taxon>Bacteria</taxon>
        <taxon>Thermotogati</taxon>
        <taxon>Deinococcota</taxon>
        <taxon>Deinococci</taxon>
        <taxon>Thermales</taxon>
        <taxon>Thermaceae</taxon>
        <taxon>Oceanithermus</taxon>
    </lineage>
</organism>
<name>E4U6H0_OCEP5</name>
<dbReference type="OrthoDB" id="9793120at2"/>
<dbReference type="EMBL" id="CP002361">
    <property type="protein sequence ID" value="ADR35656.1"/>
    <property type="molecule type" value="Genomic_DNA"/>
</dbReference>
<evidence type="ECO:0000256" key="2">
    <source>
        <dbReference type="ARBA" id="ARBA00022679"/>
    </source>
</evidence>
<dbReference type="InterPro" id="IPR029063">
    <property type="entry name" value="SAM-dependent_MTases_sf"/>
</dbReference>
<reference evidence="7 8" key="2">
    <citation type="journal article" date="2011" name="Stand. Genomic Sci.">
        <title>Complete genome sequence of Oceanithermus profundus type strain (506).</title>
        <authorList>
            <person name="Pati A."/>
            <person name="Zhang X."/>
            <person name="Lapidus A."/>
            <person name="Nolan M."/>
            <person name="Lucas S."/>
            <person name="Del Rio T.G."/>
            <person name="Tice H."/>
            <person name="Cheng J.F."/>
            <person name="Tapia R."/>
            <person name="Han C."/>
            <person name="Goodwin L."/>
            <person name="Pitluck S."/>
            <person name="Liolios K."/>
            <person name="Pagani I."/>
            <person name="Ivanova N."/>
            <person name="Mavromatis K."/>
            <person name="Chen A."/>
            <person name="Palaniappan K."/>
            <person name="Hauser L."/>
            <person name="Jeffries C.D."/>
            <person name="Brambilla E.M."/>
            <person name="Rohl A."/>
            <person name="Mwirichia R."/>
            <person name="Rohde M."/>
            <person name="Tindall B.J."/>
            <person name="Sikorski J."/>
            <person name="Wirth R."/>
            <person name="Goker M."/>
            <person name="Woyke T."/>
            <person name="Detter J.C."/>
            <person name="Bristow J."/>
            <person name="Eisen J.A."/>
            <person name="Markowitz V."/>
            <person name="Hugenholtz P."/>
            <person name="Kyrpides N.C."/>
            <person name="Klenk H.P."/>
            <person name="Land M."/>
        </authorList>
    </citation>
    <scope>NUCLEOTIDE SEQUENCE [LARGE SCALE GENOMIC DNA]</scope>
    <source>
        <strain evidence="8">DSM 14977 / NBRC 100410 / VKM B-2274 / 506</strain>
    </source>
</reference>
<comment type="similarity">
    <text evidence="1 4">Belongs to the spermidine/spermine synthase family.</text>
</comment>
<keyword evidence="3 4" id="KW-0620">Polyamine biosynthesis</keyword>
<evidence type="ECO:0000256" key="1">
    <source>
        <dbReference type="ARBA" id="ARBA00007867"/>
    </source>
</evidence>
<dbReference type="eggNOG" id="COG0421">
    <property type="taxonomic scope" value="Bacteria"/>
</dbReference>
<keyword evidence="8" id="KW-1185">Reference proteome</keyword>
<dbReference type="CDD" id="cd02440">
    <property type="entry name" value="AdoMet_MTases"/>
    <property type="match status" value="1"/>
</dbReference>
<dbReference type="EC" id="2.5.1.16" evidence="4"/>
<comment type="caution">
    <text evidence="4">Lacks conserved residue(s) required for the propagation of feature annotation.</text>
</comment>
<dbReference type="HOGENOM" id="CLU_048199_0_1_0"/>
<dbReference type="SUPFAM" id="SSF53335">
    <property type="entry name" value="S-adenosyl-L-methionine-dependent methyltransferases"/>
    <property type="match status" value="1"/>
</dbReference>
<comment type="pathway">
    <text evidence="4">Amine and polyamine biosynthesis; spermidine biosynthesis; spermidine from putrescine: step 1/1.</text>
</comment>
<dbReference type="AlphaFoldDB" id="E4U6H0"/>
<dbReference type="InterPro" id="IPR030374">
    <property type="entry name" value="PABS"/>
</dbReference>
<dbReference type="Gene3D" id="3.40.50.150">
    <property type="entry name" value="Vaccinia Virus protein VP39"/>
    <property type="match status" value="1"/>
</dbReference>
<dbReference type="Pfam" id="PF01564">
    <property type="entry name" value="Spermine_synth"/>
    <property type="match status" value="1"/>
</dbReference>
<dbReference type="GO" id="GO:0004766">
    <property type="term" value="F:spermidine synthase activity"/>
    <property type="evidence" value="ECO:0007669"/>
    <property type="project" value="UniProtKB-UniRule"/>
</dbReference>
<evidence type="ECO:0000256" key="5">
    <source>
        <dbReference type="PROSITE-ProRule" id="PRU00354"/>
    </source>
</evidence>
<dbReference type="InterPro" id="IPR001045">
    <property type="entry name" value="Spermi_synthase"/>
</dbReference>
<dbReference type="RefSeq" id="WP_013456826.1">
    <property type="nucleotide sequence ID" value="NC_014761.1"/>
</dbReference>
<reference evidence="8" key="1">
    <citation type="submission" date="2010-11" db="EMBL/GenBank/DDBJ databases">
        <title>The complete sequence of chromosome of Oceanithermus profundus DSM 14977.</title>
        <authorList>
            <consortium name="US DOE Joint Genome Institute (JGI-PGF)"/>
            <person name="Lucas S."/>
            <person name="Copeland A."/>
            <person name="Lapidus A."/>
            <person name="Bruce D."/>
            <person name="Goodwin L."/>
            <person name="Pitluck S."/>
            <person name="Kyrpides N."/>
            <person name="Mavromatis K."/>
            <person name="Pagani I."/>
            <person name="Ivanova N."/>
            <person name="Zhang X."/>
            <person name="Brettin T."/>
            <person name="Detter J.C."/>
            <person name="Tapia R."/>
            <person name="Han C."/>
            <person name="Land M."/>
            <person name="Hauser L."/>
            <person name="Markowitz V."/>
            <person name="Cheng J.-F."/>
            <person name="Hugenholtz P."/>
            <person name="Woyke T."/>
            <person name="Wu D."/>
            <person name="Tindall B."/>
            <person name="Faehnrich R."/>
            <person name="Brambilla E."/>
            <person name="Klenk H.-P."/>
            <person name="Eisen J.A."/>
        </authorList>
    </citation>
    <scope>NUCLEOTIDE SEQUENCE [LARGE SCALE GENOMIC DNA]</scope>
    <source>
        <strain evidence="8">DSM 14977 / NBRC 100410 / VKM B-2274 / 506</strain>
    </source>
</reference>
<dbReference type="Gene3D" id="2.30.140.10">
    <property type="entry name" value="Spermidine synthase, tetramerisation domain"/>
    <property type="match status" value="1"/>
</dbReference>
<dbReference type="UniPathway" id="UPA00248">
    <property type="reaction ID" value="UER00314"/>
</dbReference>
<keyword evidence="4" id="KW-0745">Spermidine biosynthesis</keyword>